<dbReference type="SUPFAM" id="SSF53335">
    <property type="entry name" value="S-adenosyl-L-methionine-dependent methyltransferases"/>
    <property type="match status" value="1"/>
</dbReference>
<dbReference type="Proteomes" id="UP001583172">
    <property type="component" value="Unassembled WGS sequence"/>
</dbReference>
<name>A0ABR3VEL1_HUMIN</name>
<dbReference type="Gene3D" id="3.40.50.150">
    <property type="entry name" value="Vaccinia Virus protein VP39"/>
    <property type="match status" value="1"/>
</dbReference>
<evidence type="ECO:0000256" key="1">
    <source>
        <dbReference type="SAM" id="MobiDB-lite"/>
    </source>
</evidence>
<evidence type="ECO:0000259" key="2">
    <source>
        <dbReference type="Pfam" id="PF08242"/>
    </source>
</evidence>
<comment type="caution">
    <text evidence="3">The sequence shown here is derived from an EMBL/GenBank/DDBJ whole genome shotgun (WGS) entry which is preliminary data.</text>
</comment>
<reference evidence="3 4" key="1">
    <citation type="journal article" date="2024" name="Commun. Biol.">
        <title>Comparative genomic analysis of thermophilic fungi reveals convergent evolutionary adaptations and gene losses.</title>
        <authorList>
            <person name="Steindorff A.S."/>
            <person name="Aguilar-Pontes M.V."/>
            <person name="Robinson A.J."/>
            <person name="Andreopoulos B."/>
            <person name="LaButti K."/>
            <person name="Kuo A."/>
            <person name="Mondo S."/>
            <person name="Riley R."/>
            <person name="Otillar R."/>
            <person name="Haridas S."/>
            <person name="Lipzen A."/>
            <person name="Grimwood J."/>
            <person name="Schmutz J."/>
            <person name="Clum A."/>
            <person name="Reid I.D."/>
            <person name="Moisan M.C."/>
            <person name="Butler G."/>
            <person name="Nguyen T.T.M."/>
            <person name="Dewar K."/>
            <person name="Conant G."/>
            <person name="Drula E."/>
            <person name="Henrissat B."/>
            <person name="Hansel C."/>
            <person name="Singer S."/>
            <person name="Hutchinson M.I."/>
            <person name="de Vries R.P."/>
            <person name="Natvig D.O."/>
            <person name="Powell A.J."/>
            <person name="Tsang A."/>
            <person name="Grigoriev I.V."/>
        </authorList>
    </citation>
    <scope>NUCLEOTIDE SEQUENCE [LARGE SCALE GENOMIC DNA]</scope>
    <source>
        <strain evidence="3 4">CBS 620.91</strain>
    </source>
</reference>
<dbReference type="InterPro" id="IPR029063">
    <property type="entry name" value="SAM-dependent_MTases_sf"/>
</dbReference>
<accession>A0ABR3VEL1</accession>
<dbReference type="Pfam" id="PF08242">
    <property type="entry name" value="Methyltransf_12"/>
    <property type="match status" value="1"/>
</dbReference>
<keyword evidence="4" id="KW-1185">Reference proteome</keyword>
<sequence length="317" mass="34886">MQVKNACARRASLQPRTPRIVGNNNSTTTSLDEQHAITTQILGFLLHPFIPPPSPTAKIADVGTGTAAWLLDLARSLPPTCQFTGFDVTPSGFPHESARPKNVTFKLHDMFVPFPEEEHGNYDVVAVRFVSSATRRGDFARAVGNLVKLLKPGGWLQWIDSVNFGLYCGVAGLSREACQEVYEGLEPFRSQAAGGENGKGEDDGGPVIGLFVRDAWPSKARAVRERVFQEQGLVDVHEDVFSTDRLQKPELRLREKGTRNIMDCFLGCLGELVGVEGSGWTKERLDALRVKVMREIDGGVYHTLDQVCLVGRRPEQG</sequence>
<evidence type="ECO:0000313" key="3">
    <source>
        <dbReference type="EMBL" id="KAL1840184.1"/>
    </source>
</evidence>
<dbReference type="EMBL" id="JAZGSY010000123">
    <property type="protein sequence ID" value="KAL1840184.1"/>
    <property type="molecule type" value="Genomic_DNA"/>
</dbReference>
<organism evidence="3 4">
    <name type="scientific">Humicola insolens</name>
    <name type="common">Soft-rot fungus</name>
    <dbReference type="NCBI Taxonomy" id="85995"/>
    <lineage>
        <taxon>Eukaryota</taxon>
        <taxon>Fungi</taxon>
        <taxon>Dikarya</taxon>
        <taxon>Ascomycota</taxon>
        <taxon>Pezizomycotina</taxon>
        <taxon>Sordariomycetes</taxon>
        <taxon>Sordariomycetidae</taxon>
        <taxon>Sordariales</taxon>
        <taxon>Chaetomiaceae</taxon>
        <taxon>Mycothermus</taxon>
    </lineage>
</organism>
<feature type="region of interest" description="Disordered" evidence="1">
    <location>
        <begin position="1"/>
        <end position="29"/>
    </location>
</feature>
<proteinExistence type="predicted"/>
<dbReference type="CDD" id="cd02440">
    <property type="entry name" value="AdoMet_MTases"/>
    <property type="match status" value="1"/>
</dbReference>
<evidence type="ECO:0000313" key="4">
    <source>
        <dbReference type="Proteomes" id="UP001583172"/>
    </source>
</evidence>
<feature type="domain" description="Methyltransferase type 12" evidence="2">
    <location>
        <begin position="61"/>
        <end position="156"/>
    </location>
</feature>
<gene>
    <name evidence="3" type="ORF">VTJ49DRAFT_714</name>
</gene>
<protein>
    <recommendedName>
        <fullName evidence="2">Methyltransferase type 12 domain-containing protein</fullName>
    </recommendedName>
</protein>
<dbReference type="InterPro" id="IPR013217">
    <property type="entry name" value="Methyltransf_12"/>
</dbReference>